<dbReference type="AlphaFoldDB" id="A0A841BV45"/>
<proteinExistence type="predicted"/>
<comment type="caution">
    <text evidence="1">The sequence shown here is derived from an EMBL/GenBank/DDBJ whole genome shotgun (WGS) entry which is preliminary data.</text>
</comment>
<reference evidence="1 2" key="1">
    <citation type="submission" date="2020-08" db="EMBL/GenBank/DDBJ databases">
        <title>Sequencing the genomes of 1000 actinobacteria strains.</title>
        <authorList>
            <person name="Klenk H.-P."/>
        </authorList>
    </citation>
    <scope>NUCLEOTIDE SEQUENCE [LARGE SCALE GENOMIC DNA]</scope>
    <source>
        <strain evidence="1 2">DSM 45362</strain>
    </source>
</reference>
<organism evidence="1 2">
    <name type="scientific">Allocatelliglobosispora scoriae</name>
    <dbReference type="NCBI Taxonomy" id="643052"/>
    <lineage>
        <taxon>Bacteria</taxon>
        <taxon>Bacillati</taxon>
        <taxon>Actinomycetota</taxon>
        <taxon>Actinomycetes</taxon>
        <taxon>Micromonosporales</taxon>
        <taxon>Micromonosporaceae</taxon>
        <taxon>Allocatelliglobosispora</taxon>
    </lineage>
</organism>
<accession>A0A841BV45</accession>
<dbReference type="RefSeq" id="WP_184838405.1">
    <property type="nucleotide sequence ID" value="NZ_JACHMN010000002.1"/>
</dbReference>
<evidence type="ECO:0000313" key="2">
    <source>
        <dbReference type="Proteomes" id="UP000587527"/>
    </source>
</evidence>
<dbReference type="Proteomes" id="UP000587527">
    <property type="component" value="Unassembled WGS sequence"/>
</dbReference>
<protein>
    <submittedName>
        <fullName evidence="1">Uncharacterized protein</fullName>
    </submittedName>
</protein>
<gene>
    <name evidence="1" type="ORF">F4553_004162</name>
</gene>
<evidence type="ECO:0000313" key="1">
    <source>
        <dbReference type="EMBL" id="MBB5870783.1"/>
    </source>
</evidence>
<dbReference type="EMBL" id="JACHMN010000002">
    <property type="protein sequence ID" value="MBB5870783.1"/>
    <property type="molecule type" value="Genomic_DNA"/>
</dbReference>
<name>A0A841BV45_9ACTN</name>
<keyword evidence="2" id="KW-1185">Reference proteome</keyword>
<sequence>MRKHLPAGPYRDYATWAFSTENPRRGEFLQVNGLIQLATMNVTLLRGLVDDESWPLVERYAVTMNVYQFFETISDNISMGLGVPDLDHAANQRLELVSAFNRAMLRVLEPGEATPAVLLLSGPPKHAAGQASAFDQSLSAGKHAGIVEEYARYRAAHGHPPIDHTEIEFGLWGALVVNAEAGREVIKALDGTHTQPFFADGLRSRYRAVDRCLRGPDLPRLELAGLGAHSILVSPTLGYFASVLAELVAANPAYRSVLWDGSLGEVLSHASLLVRLQNDIGPRLLRMAPVQHSAIIHRLSNRMHERRLVEPADVLSLVIEEAEIDPAFTRLHKDLISREFNVALWHPRRSTSAASAVLALGESLGYFSDLYQRHGGALAAGLTGLDERLGDRRVSTVVSRFVKFHERLYSNRYTDRLGEYAI</sequence>